<sequence length="73" mass="8156">MRLSDFWRLMDDEFGSGYSRVLAADLVLTGLGGRTALQALEAGIPPKSVWLAVCEMQDVPPQRRLGRDIKPKR</sequence>
<keyword evidence="2" id="KW-1185">Reference proteome</keyword>
<accession>A0A7X6K6M9</accession>
<proteinExistence type="predicted"/>
<dbReference type="AlphaFoldDB" id="A0A7X6K6M9"/>
<evidence type="ECO:0000313" key="1">
    <source>
        <dbReference type="EMBL" id="NKX56094.1"/>
    </source>
</evidence>
<name>A0A7X6K6M9_9MICC</name>
<dbReference type="InterPro" id="IPR021408">
    <property type="entry name" value="DUF3046"/>
</dbReference>
<gene>
    <name evidence="1" type="ORF">HGG74_16450</name>
</gene>
<dbReference type="RefSeq" id="WP_168488097.1">
    <property type="nucleotide sequence ID" value="NZ_JAAZSQ010000019.1"/>
</dbReference>
<protein>
    <submittedName>
        <fullName evidence="1">DUF3046 domain-containing protein</fullName>
    </submittedName>
</protein>
<dbReference type="Proteomes" id="UP000544090">
    <property type="component" value="Unassembled WGS sequence"/>
</dbReference>
<organism evidence="1 2">
    <name type="scientific">Arthrobacter mobilis</name>
    <dbReference type="NCBI Taxonomy" id="2724944"/>
    <lineage>
        <taxon>Bacteria</taxon>
        <taxon>Bacillati</taxon>
        <taxon>Actinomycetota</taxon>
        <taxon>Actinomycetes</taxon>
        <taxon>Micrococcales</taxon>
        <taxon>Micrococcaceae</taxon>
        <taxon>Arthrobacter</taxon>
    </lineage>
</organism>
<comment type="caution">
    <text evidence="1">The sequence shown here is derived from an EMBL/GenBank/DDBJ whole genome shotgun (WGS) entry which is preliminary data.</text>
</comment>
<reference evidence="1 2" key="1">
    <citation type="submission" date="2020-04" db="EMBL/GenBank/DDBJ databases">
        <title>Arthrobacter sp. nov.</title>
        <authorList>
            <person name="Liu S."/>
        </authorList>
    </citation>
    <scope>NUCLEOTIDE SEQUENCE [LARGE SCALE GENOMIC DNA]</scope>
    <source>
        <strain evidence="1 2">E918</strain>
    </source>
</reference>
<dbReference type="EMBL" id="JAAZSQ010000019">
    <property type="protein sequence ID" value="NKX56094.1"/>
    <property type="molecule type" value="Genomic_DNA"/>
</dbReference>
<evidence type="ECO:0000313" key="2">
    <source>
        <dbReference type="Proteomes" id="UP000544090"/>
    </source>
</evidence>
<dbReference type="Pfam" id="PF11248">
    <property type="entry name" value="DUF3046"/>
    <property type="match status" value="1"/>
</dbReference>